<protein>
    <submittedName>
        <fullName evidence="1">Toxin-antitoxin system HicB family antitoxin</fullName>
    </submittedName>
</protein>
<dbReference type="InterPro" id="IPR010985">
    <property type="entry name" value="Ribbon_hlx_hlx"/>
</dbReference>
<evidence type="ECO:0000313" key="2">
    <source>
        <dbReference type="EMBL" id="SFD17340.1"/>
    </source>
</evidence>
<dbReference type="SUPFAM" id="SSF47598">
    <property type="entry name" value="Ribbon-helix-helix"/>
    <property type="match status" value="1"/>
</dbReference>
<gene>
    <name evidence="1" type="ORF">AWR26_00370</name>
    <name evidence="2" type="ORF">SAMN05216286_4542</name>
</gene>
<name>A0AA94H7N5_9ENTR</name>
<reference evidence="2 4" key="1">
    <citation type="submission" date="2016-10" db="EMBL/GenBank/DDBJ databases">
        <authorList>
            <person name="Varghese N."/>
            <person name="Submissions S."/>
        </authorList>
    </citation>
    <scope>NUCLEOTIDE SEQUENCE [LARGE SCALE GENOMIC DNA]</scope>
    <source>
        <strain evidence="2 4">CGMCC 1.7012</strain>
    </source>
</reference>
<keyword evidence="3" id="KW-1185">Reference proteome</keyword>
<organism evidence="2 4">
    <name type="scientific">Kosakonia oryzae</name>
    <dbReference type="NCBI Taxonomy" id="497725"/>
    <lineage>
        <taxon>Bacteria</taxon>
        <taxon>Pseudomonadati</taxon>
        <taxon>Pseudomonadota</taxon>
        <taxon>Gammaproteobacteria</taxon>
        <taxon>Enterobacterales</taxon>
        <taxon>Enterobacteriaceae</taxon>
        <taxon>Kosakonia</taxon>
    </lineage>
</organism>
<dbReference type="RefSeq" id="WP_064568931.1">
    <property type="nucleotide sequence ID" value="NZ_CP014007.2"/>
</dbReference>
<dbReference type="EMBL" id="CP014007">
    <property type="protein sequence ID" value="ANI85177.1"/>
    <property type="molecule type" value="Genomic_DNA"/>
</dbReference>
<dbReference type="Proteomes" id="UP000078227">
    <property type="component" value="Chromosome"/>
</dbReference>
<dbReference type="KEGG" id="kor:AWR26_00370"/>
<accession>A0AA94H7N5</accession>
<proteinExistence type="predicted"/>
<reference evidence="1 3" key="2">
    <citation type="submission" date="2021-03" db="EMBL/GenBank/DDBJ databases">
        <authorList>
            <person name="Li Y."/>
            <person name="Li S."/>
            <person name="Chen M."/>
            <person name="Peng G."/>
            <person name="Tan Z."/>
            <person name="An Q."/>
        </authorList>
    </citation>
    <scope>NUCLEOTIDE SEQUENCE [LARGE SCALE GENOMIC DNA]</scope>
    <source>
        <strain evidence="1 3">Ola 51</strain>
    </source>
</reference>
<sequence>MTKAKRDTNQSKCGKAPTFQIRITPELKAQFEAAANDAGMSLGNWLKTLGRKELERLGVEPLNAELSKISK</sequence>
<evidence type="ECO:0000313" key="1">
    <source>
        <dbReference type="EMBL" id="ANI85177.1"/>
    </source>
</evidence>
<evidence type="ECO:0000313" key="4">
    <source>
        <dbReference type="Proteomes" id="UP000182314"/>
    </source>
</evidence>
<evidence type="ECO:0000313" key="3">
    <source>
        <dbReference type="Proteomes" id="UP000078227"/>
    </source>
</evidence>
<dbReference type="Proteomes" id="UP000182314">
    <property type="component" value="Unassembled WGS sequence"/>
</dbReference>
<dbReference type="EMBL" id="FOKO01000006">
    <property type="protein sequence ID" value="SFD17340.1"/>
    <property type="molecule type" value="Genomic_DNA"/>
</dbReference>
<dbReference type="AlphaFoldDB" id="A0AA94H7N5"/>
<dbReference type="GO" id="GO:0006355">
    <property type="term" value="P:regulation of DNA-templated transcription"/>
    <property type="evidence" value="ECO:0007669"/>
    <property type="project" value="InterPro"/>
</dbReference>